<keyword evidence="3" id="KW-1185">Reference proteome</keyword>
<feature type="region of interest" description="Disordered" evidence="1">
    <location>
        <begin position="205"/>
        <end position="238"/>
    </location>
</feature>
<keyword evidence="2" id="KW-0489">Methyltransferase</keyword>
<dbReference type="InterPro" id="IPR029063">
    <property type="entry name" value="SAM-dependent_MTases_sf"/>
</dbReference>
<dbReference type="EMBL" id="JBHMBS010000003">
    <property type="protein sequence ID" value="MFB9675462.1"/>
    <property type="molecule type" value="Genomic_DNA"/>
</dbReference>
<name>A0ABV5T8S2_9ACTN</name>
<sequence length="238" mass="25982">MTPTGPATDASGGTSLLREFLRSPLLTATVAPSSRRLAAQMVVPIPERGEPTVVELGPGTGAFTRVIQDRLGGRGHHLAVELNPRLAVLLGRRFPGVEVVHAHAAELPGLMAERGLSADVVVSGLPWVAFRPVAGARLLPLVAGSLSRDGVFTQFAYRWTRWAPPAREHLHDLRTTFEEVVLGRTVWRNLPPALVYLARRPRQRRGEDADEPVTVSTSVSRPGSSHRWRDARRSQAQD</sequence>
<dbReference type="Proteomes" id="UP001589610">
    <property type="component" value="Unassembled WGS sequence"/>
</dbReference>
<proteinExistence type="predicted"/>
<organism evidence="2 3">
    <name type="scientific">Streptosporangium vulgare</name>
    <dbReference type="NCBI Taxonomy" id="46190"/>
    <lineage>
        <taxon>Bacteria</taxon>
        <taxon>Bacillati</taxon>
        <taxon>Actinomycetota</taxon>
        <taxon>Actinomycetes</taxon>
        <taxon>Streptosporangiales</taxon>
        <taxon>Streptosporangiaceae</taxon>
        <taxon>Streptosporangium</taxon>
    </lineage>
</organism>
<dbReference type="RefSeq" id="WP_344744383.1">
    <property type="nucleotide sequence ID" value="NZ_BAAAWW010000043.1"/>
</dbReference>
<keyword evidence="2" id="KW-0808">Transferase</keyword>
<dbReference type="Gene3D" id="3.40.50.150">
    <property type="entry name" value="Vaccinia Virus protein VP39"/>
    <property type="match status" value="1"/>
</dbReference>
<reference evidence="2 3" key="1">
    <citation type="submission" date="2024-09" db="EMBL/GenBank/DDBJ databases">
        <authorList>
            <person name="Sun Q."/>
            <person name="Mori K."/>
        </authorList>
    </citation>
    <scope>NUCLEOTIDE SEQUENCE [LARGE SCALE GENOMIC DNA]</scope>
    <source>
        <strain evidence="2 3">JCM 3028</strain>
    </source>
</reference>
<accession>A0ABV5T8S2</accession>
<feature type="compositionally biased region" description="Basic and acidic residues" evidence="1">
    <location>
        <begin position="227"/>
        <end position="238"/>
    </location>
</feature>
<comment type="caution">
    <text evidence="2">The sequence shown here is derived from an EMBL/GenBank/DDBJ whole genome shotgun (WGS) entry which is preliminary data.</text>
</comment>
<evidence type="ECO:0000256" key="1">
    <source>
        <dbReference type="SAM" id="MobiDB-lite"/>
    </source>
</evidence>
<protein>
    <submittedName>
        <fullName evidence="2">Class I SAM-dependent methyltransferase</fullName>
    </submittedName>
</protein>
<feature type="compositionally biased region" description="Polar residues" evidence="1">
    <location>
        <begin position="214"/>
        <end position="223"/>
    </location>
</feature>
<gene>
    <name evidence="2" type="ORF">ACFFRH_08180</name>
</gene>
<dbReference type="SUPFAM" id="SSF53335">
    <property type="entry name" value="S-adenosyl-L-methionine-dependent methyltransferases"/>
    <property type="match status" value="1"/>
</dbReference>
<dbReference type="GO" id="GO:0008168">
    <property type="term" value="F:methyltransferase activity"/>
    <property type="evidence" value="ECO:0007669"/>
    <property type="project" value="UniProtKB-KW"/>
</dbReference>
<dbReference type="CDD" id="cd02440">
    <property type="entry name" value="AdoMet_MTases"/>
    <property type="match status" value="1"/>
</dbReference>
<evidence type="ECO:0000313" key="2">
    <source>
        <dbReference type="EMBL" id="MFB9675462.1"/>
    </source>
</evidence>
<dbReference type="GO" id="GO:0032259">
    <property type="term" value="P:methylation"/>
    <property type="evidence" value="ECO:0007669"/>
    <property type="project" value="UniProtKB-KW"/>
</dbReference>
<evidence type="ECO:0000313" key="3">
    <source>
        <dbReference type="Proteomes" id="UP001589610"/>
    </source>
</evidence>